<feature type="transmembrane region" description="Helical" evidence="1">
    <location>
        <begin position="411"/>
        <end position="428"/>
    </location>
</feature>
<feature type="transmembrane region" description="Helical" evidence="1">
    <location>
        <begin position="338"/>
        <end position="360"/>
    </location>
</feature>
<proteinExistence type="predicted"/>
<feature type="transmembrane region" description="Helical" evidence="1">
    <location>
        <begin position="138"/>
        <end position="157"/>
    </location>
</feature>
<dbReference type="AlphaFoldDB" id="A0A7T0LKM8"/>
<protein>
    <recommendedName>
        <fullName evidence="4">DUF4153 domain-containing protein</fullName>
    </recommendedName>
</protein>
<feature type="transmembrane region" description="Helical" evidence="1">
    <location>
        <begin position="196"/>
        <end position="217"/>
    </location>
</feature>
<organism evidence="2 3">
    <name type="scientific">Actinomyces respiraculi</name>
    <dbReference type="NCBI Taxonomy" id="2744574"/>
    <lineage>
        <taxon>Bacteria</taxon>
        <taxon>Bacillati</taxon>
        <taxon>Actinomycetota</taxon>
        <taxon>Actinomycetes</taxon>
        <taxon>Actinomycetales</taxon>
        <taxon>Actinomycetaceae</taxon>
        <taxon>Actinomyces</taxon>
    </lineage>
</organism>
<feature type="transmembrane region" description="Helical" evidence="1">
    <location>
        <begin position="274"/>
        <end position="292"/>
    </location>
</feature>
<dbReference type="Proteomes" id="UP000594637">
    <property type="component" value="Chromosome"/>
</dbReference>
<dbReference type="InterPro" id="IPR047928">
    <property type="entry name" value="Perm_prefix_1"/>
</dbReference>
<feature type="transmembrane region" description="Helical" evidence="1">
    <location>
        <begin position="304"/>
        <end position="326"/>
    </location>
</feature>
<dbReference type="EMBL" id="CP063989">
    <property type="protein sequence ID" value="QPL05186.1"/>
    <property type="molecule type" value="Genomic_DNA"/>
</dbReference>
<evidence type="ECO:0000256" key="1">
    <source>
        <dbReference type="SAM" id="Phobius"/>
    </source>
</evidence>
<dbReference type="NCBIfam" id="NF038403">
    <property type="entry name" value="perm_prefix_1"/>
    <property type="match status" value="1"/>
</dbReference>
<evidence type="ECO:0008006" key="4">
    <source>
        <dbReference type="Google" id="ProtNLM"/>
    </source>
</evidence>
<gene>
    <name evidence="2" type="ORF">ID810_10745</name>
</gene>
<keyword evidence="1" id="KW-0812">Transmembrane</keyword>
<name>A0A7T0LKM8_9ACTO</name>
<dbReference type="RefSeq" id="WP_166857320.1">
    <property type="nucleotide sequence ID" value="NZ_CP063989.1"/>
</dbReference>
<accession>A0A7T0LKM8</accession>
<reference evidence="2 3" key="1">
    <citation type="submission" date="2020-11" db="EMBL/GenBank/DDBJ databases">
        <title>Actinomyces sp. ZJ750.</title>
        <authorList>
            <person name="Zhou J."/>
        </authorList>
    </citation>
    <scope>NUCLEOTIDE SEQUENCE [LARGE SCALE GENOMIC DNA]</scope>
    <source>
        <strain evidence="2 3">ZJ750</strain>
    </source>
</reference>
<evidence type="ECO:0000313" key="2">
    <source>
        <dbReference type="EMBL" id="QPL05186.1"/>
    </source>
</evidence>
<keyword evidence="1" id="KW-0472">Membrane</keyword>
<feature type="transmembrane region" description="Helical" evidence="1">
    <location>
        <begin position="169"/>
        <end position="190"/>
    </location>
</feature>
<keyword evidence="3" id="KW-1185">Reference proteome</keyword>
<evidence type="ECO:0000313" key="3">
    <source>
        <dbReference type="Proteomes" id="UP000594637"/>
    </source>
</evidence>
<dbReference type="KEGG" id="arep:ID810_10745"/>
<keyword evidence="1" id="KW-1133">Transmembrane helix</keyword>
<sequence>MSTPSTPPAPPETAAEQLAAWRTLMLARPAMNADDVAELESHLLDQAADLRAVGLTEDEAFLIAMRRLGGQDAVAREYAQIHTERLWHRLAVARSTADGEAQDGWAARGPWLAILLGLAAGLAVRLPAELHLPDLDVFYALNISFLVLPFLAAYLAIRSRAWHSPAGRGGLIALAVTGVISVVVVNVLPLDDQSQSLLLTTVHLPVALLLLTGAAYLGGRWLRVEAWMDWLRFLGESVIYYVLIAMAGGALVALLGAAFLTVWDYSVLDTALNWVIPVCAAGAVLVVAWLVTLKRSAIENMAPVLTAVLTPFLTLALLGFLLVVVISGGPRNVERGTLIGFDLLLVVVAAIVLFTVSARAPEAHAGLLERMHLAMILAALAVDLIMLWAMSERLLVWGATPNKVSALGLNLLLLLHLAGSAWHYVGVIHRSRTSLALERWQCLAVPVFSAWCLVVALVLPLVLRYQ</sequence>
<feature type="transmembrane region" description="Helical" evidence="1">
    <location>
        <begin position="238"/>
        <end position="262"/>
    </location>
</feature>
<feature type="transmembrane region" description="Helical" evidence="1">
    <location>
        <begin position="372"/>
        <end position="391"/>
    </location>
</feature>
<feature type="transmembrane region" description="Helical" evidence="1">
    <location>
        <begin position="440"/>
        <end position="463"/>
    </location>
</feature>
<feature type="transmembrane region" description="Helical" evidence="1">
    <location>
        <begin position="109"/>
        <end position="126"/>
    </location>
</feature>